<gene>
    <name evidence="2" type="ORF">BU23DRAFT_120914</name>
</gene>
<dbReference type="EMBL" id="ML976677">
    <property type="protein sequence ID" value="KAF1973982.1"/>
    <property type="molecule type" value="Genomic_DNA"/>
</dbReference>
<evidence type="ECO:0000256" key="1">
    <source>
        <dbReference type="SAM" id="MobiDB-lite"/>
    </source>
</evidence>
<accession>A0A6A5VDE9</accession>
<feature type="region of interest" description="Disordered" evidence="1">
    <location>
        <begin position="1"/>
        <end position="23"/>
    </location>
</feature>
<protein>
    <submittedName>
        <fullName evidence="2">Uncharacterized protein</fullName>
    </submittedName>
</protein>
<proteinExistence type="predicted"/>
<organism evidence="2 3">
    <name type="scientific">Bimuria novae-zelandiae CBS 107.79</name>
    <dbReference type="NCBI Taxonomy" id="1447943"/>
    <lineage>
        <taxon>Eukaryota</taxon>
        <taxon>Fungi</taxon>
        <taxon>Dikarya</taxon>
        <taxon>Ascomycota</taxon>
        <taxon>Pezizomycotina</taxon>
        <taxon>Dothideomycetes</taxon>
        <taxon>Pleosporomycetidae</taxon>
        <taxon>Pleosporales</taxon>
        <taxon>Massarineae</taxon>
        <taxon>Didymosphaeriaceae</taxon>
        <taxon>Bimuria</taxon>
    </lineage>
</organism>
<name>A0A6A5VDE9_9PLEO</name>
<evidence type="ECO:0000313" key="3">
    <source>
        <dbReference type="Proteomes" id="UP000800036"/>
    </source>
</evidence>
<dbReference type="AlphaFoldDB" id="A0A6A5VDE9"/>
<reference evidence="2" key="1">
    <citation type="journal article" date="2020" name="Stud. Mycol.">
        <title>101 Dothideomycetes genomes: a test case for predicting lifestyles and emergence of pathogens.</title>
        <authorList>
            <person name="Haridas S."/>
            <person name="Albert R."/>
            <person name="Binder M."/>
            <person name="Bloem J."/>
            <person name="Labutti K."/>
            <person name="Salamov A."/>
            <person name="Andreopoulos B."/>
            <person name="Baker S."/>
            <person name="Barry K."/>
            <person name="Bills G."/>
            <person name="Bluhm B."/>
            <person name="Cannon C."/>
            <person name="Castanera R."/>
            <person name="Culley D."/>
            <person name="Daum C."/>
            <person name="Ezra D."/>
            <person name="Gonzalez J."/>
            <person name="Henrissat B."/>
            <person name="Kuo A."/>
            <person name="Liang C."/>
            <person name="Lipzen A."/>
            <person name="Lutzoni F."/>
            <person name="Magnuson J."/>
            <person name="Mondo S."/>
            <person name="Nolan M."/>
            <person name="Ohm R."/>
            <person name="Pangilinan J."/>
            <person name="Park H.-J."/>
            <person name="Ramirez L."/>
            <person name="Alfaro M."/>
            <person name="Sun H."/>
            <person name="Tritt A."/>
            <person name="Yoshinaga Y."/>
            <person name="Zwiers L.-H."/>
            <person name="Turgeon B."/>
            <person name="Goodwin S."/>
            <person name="Spatafora J."/>
            <person name="Crous P."/>
            <person name="Grigoriev I."/>
        </authorList>
    </citation>
    <scope>NUCLEOTIDE SEQUENCE</scope>
    <source>
        <strain evidence="2">CBS 107.79</strain>
    </source>
</reference>
<sequence length="157" mass="17098">MSHETTTDSTFNPSRPPDGSLCGLRRNRALARSGTERAIDSFIGRLTALHAQVVLLHILPTLLSRSPKNIPAQSNHGFGRTPLFLPQNPPIPISPIVSPSCNGNRILGRLGFSFSSFPLVRQDLVLFIPTSELANSYFCYCASFISQLVFGVKGLFG</sequence>
<keyword evidence="3" id="KW-1185">Reference proteome</keyword>
<evidence type="ECO:0000313" key="2">
    <source>
        <dbReference type="EMBL" id="KAF1973982.1"/>
    </source>
</evidence>
<dbReference type="Proteomes" id="UP000800036">
    <property type="component" value="Unassembled WGS sequence"/>
</dbReference>